<dbReference type="EMBL" id="RAWB01000081">
    <property type="protein sequence ID" value="RKH62296.1"/>
    <property type="molecule type" value="Genomic_DNA"/>
</dbReference>
<sequence length="755" mass="82720">MLEKRAIPFPIALGPPWLGRHVLTVAADLAKGDFVAARSRAQRLEQSTREEEQSTAPVAEPAGGGRVKRVAPTLRAQALCQVLVDLATNGWAVVVDTGRVYVRAPGWKATGAGLTPAQVQQEKEAVRQSLAARVDEQLNRAGAQQFIYAQERAHFAMGGPRSILSLIADGPALAASLRAVGPSAIEPYIEIADDQRDPHTGLKLWDVFRYFRYFWSFPYYSTPGRTLPILVRDAGQPNHPVCGLLCLASPVPKLTVRDSALGLTPTWLEAVVLVLEALAHGPDEALLRALAAVELLGDAAVSRERVAADVGALLKVDVDGGPNVVERRLLSLSQRARGQRVAAARRRLSFDLMEELEAAIRAISVRDLGLTHAQALKNPSRWVAQLGEFAAKARDDWKRSRSLAEPQAEENRRGSQEMTDDEISETAREPLFRKKRAAQLRALLVAWENLRPVEGEDVGDALRRHVLGEGFKWPPEAFQLTGGKYVSQGARSALHHRLSRLMASQVADVSVCGAIPPYGLLLGGKLVTLLALSRGPSALYFQQYCNQVSDIGSKMAAKIVRKPADLIAITTTSFFSVGSSQYNRVRLPPDLGGVGWEHVGQSRGHGTLHFSLETTDLLQDLLHVETGQALITSRFGEGPSERLRKVRDGLLLLGLPADDLLIHGMPRRVYLAEFAPHFSRIGVEGAAKPWRVSGPSVEQTAAFWRARWLGPRLERRPETFDELGRFRREDYLLSKRLKRSGLQQGELALVSGGET</sequence>
<keyword evidence="3" id="KW-1185">Reference proteome</keyword>
<comment type="caution">
    <text evidence="2">The sequence shown here is derived from an EMBL/GenBank/DDBJ whole genome shotgun (WGS) entry which is preliminary data.</text>
</comment>
<feature type="compositionally biased region" description="Basic and acidic residues" evidence="1">
    <location>
        <begin position="42"/>
        <end position="52"/>
    </location>
</feature>
<accession>A0A3A8Q0L1</accession>
<feature type="region of interest" description="Disordered" evidence="1">
    <location>
        <begin position="398"/>
        <end position="426"/>
    </location>
</feature>
<organism evidence="2 3">
    <name type="scientific">Corallococcus llansteffanensis</name>
    <dbReference type="NCBI Taxonomy" id="2316731"/>
    <lineage>
        <taxon>Bacteria</taxon>
        <taxon>Pseudomonadati</taxon>
        <taxon>Myxococcota</taxon>
        <taxon>Myxococcia</taxon>
        <taxon>Myxococcales</taxon>
        <taxon>Cystobacterineae</taxon>
        <taxon>Myxococcaceae</taxon>
        <taxon>Corallococcus</taxon>
    </lineage>
</organism>
<evidence type="ECO:0000313" key="2">
    <source>
        <dbReference type="EMBL" id="RKH62296.1"/>
    </source>
</evidence>
<evidence type="ECO:0000256" key="1">
    <source>
        <dbReference type="SAM" id="MobiDB-lite"/>
    </source>
</evidence>
<evidence type="ECO:0000313" key="3">
    <source>
        <dbReference type="Proteomes" id="UP000272888"/>
    </source>
</evidence>
<dbReference type="InterPro" id="IPR025639">
    <property type="entry name" value="DruA"/>
</dbReference>
<reference evidence="3" key="1">
    <citation type="submission" date="2018-09" db="EMBL/GenBank/DDBJ databases">
        <authorList>
            <person name="Livingstone P.G."/>
            <person name="Whitworth D.E."/>
        </authorList>
    </citation>
    <scope>NUCLEOTIDE SEQUENCE [LARGE SCALE GENOMIC DNA]</scope>
    <source>
        <strain evidence="3">CA051B</strain>
    </source>
</reference>
<dbReference type="Proteomes" id="UP000272888">
    <property type="component" value="Unassembled WGS sequence"/>
</dbReference>
<feature type="region of interest" description="Disordered" evidence="1">
    <location>
        <begin position="41"/>
        <end position="66"/>
    </location>
</feature>
<proteinExistence type="predicted"/>
<dbReference type="AlphaFoldDB" id="A0A3A8Q0L1"/>
<protein>
    <submittedName>
        <fullName evidence="2">DUF4338 domain-containing protein</fullName>
    </submittedName>
</protein>
<dbReference type="Pfam" id="PF14236">
    <property type="entry name" value="DruA"/>
    <property type="match status" value="1"/>
</dbReference>
<gene>
    <name evidence="2" type="ORF">D7V93_10320</name>
</gene>
<name>A0A3A8Q0L1_9BACT</name>